<name>A0A0K2UE22_LEPSM</name>
<dbReference type="EMBL" id="HACA01019138">
    <property type="protein sequence ID" value="CDW36499.1"/>
    <property type="molecule type" value="Transcribed_RNA"/>
</dbReference>
<proteinExistence type="predicted"/>
<evidence type="ECO:0000313" key="1">
    <source>
        <dbReference type="EMBL" id="CDW36499.1"/>
    </source>
</evidence>
<accession>A0A0K2UE22</accession>
<protein>
    <submittedName>
        <fullName evidence="1">Uncharacterized protein</fullName>
    </submittedName>
</protein>
<sequence>MPPLLFLCQSTKAAKGQQRGKKKIKSAILRETSGKGILKLCFNASSVGTVVLVKAHTLSRDNLSRHISRHHSSSMEAFEKHLI</sequence>
<reference evidence="1" key="1">
    <citation type="submission" date="2014-05" db="EMBL/GenBank/DDBJ databases">
        <authorList>
            <person name="Chronopoulou M."/>
        </authorList>
    </citation>
    <scope>NUCLEOTIDE SEQUENCE</scope>
    <source>
        <tissue evidence="1">Whole organism</tissue>
    </source>
</reference>
<dbReference type="AlphaFoldDB" id="A0A0K2UE22"/>
<organism evidence="1">
    <name type="scientific">Lepeophtheirus salmonis</name>
    <name type="common">Salmon louse</name>
    <name type="synonym">Caligus salmonis</name>
    <dbReference type="NCBI Taxonomy" id="72036"/>
    <lineage>
        <taxon>Eukaryota</taxon>
        <taxon>Metazoa</taxon>
        <taxon>Ecdysozoa</taxon>
        <taxon>Arthropoda</taxon>
        <taxon>Crustacea</taxon>
        <taxon>Multicrustacea</taxon>
        <taxon>Hexanauplia</taxon>
        <taxon>Copepoda</taxon>
        <taxon>Siphonostomatoida</taxon>
        <taxon>Caligidae</taxon>
        <taxon>Lepeophtheirus</taxon>
    </lineage>
</organism>